<organism evidence="2">
    <name type="scientific">uncultured bacterium Contig1758</name>
    <dbReference type="NCBI Taxonomy" id="1393501"/>
    <lineage>
        <taxon>Bacteria</taxon>
        <taxon>environmental samples</taxon>
    </lineage>
</organism>
<protein>
    <submittedName>
        <fullName evidence="2">Uncharacterized protein</fullName>
    </submittedName>
</protein>
<accession>W0FMV4</accession>
<dbReference type="AlphaFoldDB" id="W0FMV4"/>
<name>W0FMV4_9BACT</name>
<feature type="coiled-coil region" evidence="1">
    <location>
        <begin position="399"/>
        <end position="491"/>
    </location>
</feature>
<reference evidence="2" key="1">
    <citation type="journal article" date="2013" name="PLoS ONE">
        <title>Metagenomic insights into the carbohydrate-active enzymes carried by the microorganisms adhering to solid digesta in the rumen of cows.</title>
        <authorList>
            <person name="Wang L."/>
            <person name="Hatem A."/>
            <person name="Catalyurek U.V."/>
            <person name="Morrison M."/>
            <person name="Yu Z."/>
        </authorList>
    </citation>
    <scope>NUCLEOTIDE SEQUENCE</scope>
</reference>
<sequence length="644" mass="75066">MGRKPKPNSNAKPILPFTEYNTFQGFYKIRPADESHDLNYVFNKCILHVISWLKERFEKAKTKAKFDPYECSFLDVYPSVATMEQEGFDVFATVKHGLVNTCSGPRFDINILGLKDYGEWTIRIFEPNNGVDKKDPDRLFTTEVALKMTSDVVYLALKTMCKESSIKHKTKASVFRPVFIRKIITDKELIVSEGNIEPVKYTINIAKLNIDLKDDPKKDEFEFLKVICDPKRQMPVVFCPASEGYNKDNYASLIRSFSWNMSGEAYVITDEHGNGSDCYQGLFNKMNTNNSFNILFKINENGKKVKMTVDEAKTKIKDNYLIIYPFLNGNYDIEWHGVNKNIKSAVNPDRIKKLISDEVYQIKEHVGYSLIDRREGSGHPDISHGEVVFYSGLWDKYIEKSDSRTIEKLQLENEEYERQLKEMINNRKDYSQDQIKELMEKHDQEFKKTIIDLQRQLKDKQDKLEEAVKKAEKADKEKAEFDKNRAKLDAKLKYQDDLIEFFVKLQSVPCEKGKLLDWIEETMGDRVTISTQAKKTYKGLQDSVDVLRLRDACILMYAYNLVKSHDESMPEELYTAIRQTKRMSSFDADFSGRNDSSQKSLKEYNHKASYHITYSAHTDKMFRIYFDFDETTKKYQIVAISKHI</sequence>
<dbReference type="EMBL" id="KC246806">
    <property type="protein sequence ID" value="AHF24799.1"/>
    <property type="molecule type" value="Genomic_DNA"/>
</dbReference>
<evidence type="ECO:0000256" key="1">
    <source>
        <dbReference type="SAM" id="Coils"/>
    </source>
</evidence>
<evidence type="ECO:0000313" key="2">
    <source>
        <dbReference type="EMBL" id="AHF24799.1"/>
    </source>
</evidence>
<proteinExistence type="predicted"/>
<keyword evidence="1" id="KW-0175">Coiled coil</keyword>